<evidence type="ECO:0000256" key="2">
    <source>
        <dbReference type="ARBA" id="ARBA00004240"/>
    </source>
</evidence>
<evidence type="ECO:0000256" key="4">
    <source>
        <dbReference type="ARBA" id="ARBA00007920"/>
    </source>
</evidence>
<evidence type="ECO:0000259" key="9">
    <source>
        <dbReference type="Pfam" id="PF05057"/>
    </source>
</evidence>
<dbReference type="SUPFAM" id="SSF53474">
    <property type="entry name" value="alpha/beta-Hydrolases"/>
    <property type="match status" value="1"/>
</dbReference>
<feature type="compositionally biased region" description="Acidic residues" evidence="8">
    <location>
        <begin position="393"/>
        <end position="410"/>
    </location>
</feature>
<dbReference type="InterPro" id="IPR007751">
    <property type="entry name" value="DUF676_lipase-like"/>
</dbReference>
<keyword evidence="11" id="KW-1185">Reference proteome</keyword>
<dbReference type="Pfam" id="PF05057">
    <property type="entry name" value="DUF676"/>
    <property type="match status" value="1"/>
</dbReference>
<proteinExistence type="inferred from homology"/>
<feature type="region of interest" description="Disordered" evidence="8">
    <location>
        <begin position="330"/>
        <end position="410"/>
    </location>
</feature>
<dbReference type="AlphaFoldDB" id="A0A2V1D2B2"/>
<dbReference type="InterPro" id="IPR052374">
    <property type="entry name" value="SERAC1"/>
</dbReference>
<evidence type="ECO:0000256" key="7">
    <source>
        <dbReference type="ARBA" id="ARBA00023136"/>
    </source>
</evidence>
<evidence type="ECO:0000256" key="1">
    <source>
        <dbReference type="ARBA" id="ARBA00004173"/>
    </source>
</evidence>
<dbReference type="PANTHER" id="PTHR48182:SF2">
    <property type="entry name" value="PROTEIN SERAC1"/>
    <property type="match status" value="1"/>
</dbReference>
<comment type="subcellular location">
    <subcellularLocation>
        <location evidence="2">Endoplasmic reticulum</location>
    </subcellularLocation>
    <subcellularLocation>
        <location evidence="3">Membrane</location>
    </subcellularLocation>
    <subcellularLocation>
        <location evidence="1">Mitochondrion</location>
    </subcellularLocation>
</comment>
<evidence type="ECO:0000256" key="3">
    <source>
        <dbReference type="ARBA" id="ARBA00004370"/>
    </source>
</evidence>
<dbReference type="Proteomes" id="UP000244855">
    <property type="component" value="Unassembled WGS sequence"/>
</dbReference>
<feature type="region of interest" description="Disordered" evidence="8">
    <location>
        <begin position="277"/>
        <end position="309"/>
    </location>
</feature>
<dbReference type="GO" id="GO:0016020">
    <property type="term" value="C:membrane"/>
    <property type="evidence" value="ECO:0007669"/>
    <property type="project" value="UniProtKB-SubCell"/>
</dbReference>
<gene>
    <name evidence="10" type="ORF">DM02DRAFT_576133</name>
</gene>
<evidence type="ECO:0000313" key="10">
    <source>
        <dbReference type="EMBL" id="PVH92190.1"/>
    </source>
</evidence>
<dbReference type="OrthoDB" id="5086500at2759"/>
<dbReference type="GO" id="GO:0005739">
    <property type="term" value="C:mitochondrion"/>
    <property type="evidence" value="ECO:0007669"/>
    <property type="project" value="UniProtKB-SubCell"/>
</dbReference>
<dbReference type="PANTHER" id="PTHR48182">
    <property type="entry name" value="PROTEIN SERAC1"/>
    <property type="match status" value="1"/>
</dbReference>
<accession>A0A2V1D2B2</accession>
<sequence length="410" mass="45544">MNQNKGIPLMGLQVLYSSNQAERAEAPQADIVAVHGLNGDAKATWTHKKTGACWLKDFLPHDVENTRVMTFGYDATAAFGDTTADIEDHARDLLISLVDEREEDDEAQRPIIFIGHSLGGLVIKRALITARNEPKYSSVSESTIGILFFGTPHRGSENAKIPSTLASIASALTNRPSPNLLNALQAKSKELQKLCNDFRHQLPNYQVCSFYEMKPMKPLKKLIVDKFSALLNEKNEEQIPVYANHEEMCKFGERGDVEYKKVFKRIRAMMKDHETSHFDMSLTQSRRTNPAKRSCDEDNPFPHSKRARATLSPCRNHSFPWYRGDEPGISYESNENKGGSISGASDDTDDIDGSGGSDASNGSDDGSDLDRSDVSRGWRDDDELQFDGHGDSSEDSDEDTLVSDSEDGNF</sequence>
<evidence type="ECO:0000313" key="11">
    <source>
        <dbReference type="Proteomes" id="UP000244855"/>
    </source>
</evidence>
<dbReference type="InterPro" id="IPR029058">
    <property type="entry name" value="AB_hydrolase_fold"/>
</dbReference>
<organism evidence="10 11">
    <name type="scientific">Periconia macrospinosa</name>
    <dbReference type="NCBI Taxonomy" id="97972"/>
    <lineage>
        <taxon>Eukaryota</taxon>
        <taxon>Fungi</taxon>
        <taxon>Dikarya</taxon>
        <taxon>Ascomycota</taxon>
        <taxon>Pezizomycotina</taxon>
        <taxon>Dothideomycetes</taxon>
        <taxon>Pleosporomycetidae</taxon>
        <taxon>Pleosporales</taxon>
        <taxon>Massarineae</taxon>
        <taxon>Periconiaceae</taxon>
        <taxon>Periconia</taxon>
    </lineage>
</organism>
<feature type="compositionally biased region" description="Basic and acidic residues" evidence="8">
    <location>
        <begin position="368"/>
        <end position="379"/>
    </location>
</feature>
<reference evidence="10 11" key="1">
    <citation type="journal article" date="2018" name="Sci. Rep.">
        <title>Comparative genomics provides insights into the lifestyle and reveals functional heterogeneity of dark septate endophytic fungi.</title>
        <authorList>
            <person name="Knapp D.G."/>
            <person name="Nemeth J.B."/>
            <person name="Barry K."/>
            <person name="Hainaut M."/>
            <person name="Henrissat B."/>
            <person name="Johnson J."/>
            <person name="Kuo A."/>
            <person name="Lim J.H.P."/>
            <person name="Lipzen A."/>
            <person name="Nolan M."/>
            <person name="Ohm R.A."/>
            <person name="Tamas L."/>
            <person name="Grigoriev I.V."/>
            <person name="Spatafora J.W."/>
            <person name="Nagy L.G."/>
            <person name="Kovacs G.M."/>
        </authorList>
    </citation>
    <scope>NUCLEOTIDE SEQUENCE [LARGE SCALE GENOMIC DNA]</scope>
    <source>
        <strain evidence="10 11">DSE2036</strain>
    </source>
</reference>
<dbReference type="GO" id="GO:0005783">
    <property type="term" value="C:endoplasmic reticulum"/>
    <property type="evidence" value="ECO:0007669"/>
    <property type="project" value="UniProtKB-SubCell"/>
</dbReference>
<evidence type="ECO:0000256" key="6">
    <source>
        <dbReference type="ARBA" id="ARBA00023128"/>
    </source>
</evidence>
<evidence type="ECO:0000256" key="5">
    <source>
        <dbReference type="ARBA" id="ARBA00022824"/>
    </source>
</evidence>
<protein>
    <recommendedName>
        <fullName evidence="9">DUF676 domain-containing protein</fullName>
    </recommendedName>
</protein>
<keyword evidence="7" id="KW-0472">Membrane</keyword>
<dbReference type="Gene3D" id="3.40.50.1820">
    <property type="entry name" value="alpha/beta hydrolase"/>
    <property type="match status" value="1"/>
</dbReference>
<feature type="domain" description="DUF676" evidence="9">
    <location>
        <begin position="31"/>
        <end position="156"/>
    </location>
</feature>
<keyword evidence="6" id="KW-0496">Mitochondrion</keyword>
<evidence type="ECO:0000256" key="8">
    <source>
        <dbReference type="SAM" id="MobiDB-lite"/>
    </source>
</evidence>
<dbReference type="EMBL" id="KZ805710">
    <property type="protein sequence ID" value="PVH92190.1"/>
    <property type="molecule type" value="Genomic_DNA"/>
</dbReference>
<name>A0A2V1D2B2_9PLEO</name>
<comment type="similarity">
    <text evidence="4">Belongs to the putative lipase ROG1 family.</text>
</comment>
<keyword evidence="5" id="KW-0256">Endoplasmic reticulum</keyword>